<dbReference type="EMBL" id="CADCUD010000150">
    <property type="protein sequence ID" value="CAA9344982.1"/>
    <property type="molecule type" value="Genomic_DNA"/>
</dbReference>
<evidence type="ECO:0008006" key="2">
    <source>
        <dbReference type="Google" id="ProtNLM"/>
    </source>
</evidence>
<reference evidence="1" key="1">
    <citation type="submission" date="2020-02" db="EMBL/GenBank/DDBJ databases">
        <authorList>
            <person name="Meier V. D."/>
        </authorList>
    </citation>
    <scope>NUCLEOTIDE SEQUENCE</scope>
    <source>
        <strain evidence="1">AVDCRST_MAG46</strain>
    </source>
</reference>
<dbReference type="InterPro" id="IPR027417">
    <property type="entry name" value="P-loop_NTPase"/>
</dbReference>
<dbReference type="SUPFAM" id="SSF52540">
    <property type="entry name" value="P-loop containing nucleoside triphosphate hydrolases"/>
    <property type="match status" value="1"/>
</dbReference>
<organism evidence="1">
    <name type="scientific">uncultured Nocardioidaceae bacterium</name>
    <dbReference type="NCBI Taxonomy" id="253824"/>
    <lineage>
        <taxon>Bacteria</taxon>
        <taxon>Bacillati</taxon>
        <taxon>Actinomycetota</taxon>
        <taxon>Actinomycetes</taxon>
        <taxon>Propionibacteriales</taxon>
        <taxon>Nocardioidaceae</taxon>
        <taxon>environmental samples</taxon>
    </lineage>
</organism>
<dbReference type="Gene3D" id="3.40.50.300">
    <property type="entry name" value="P-loop containing nucleotide triphosphate hydrolases"/>
    <property type="match status" value="1"/>
</dbReference>
<dbReference type="AlphaFoldDB" id="A0A6J4LY28"/>
<sequence length="413" mass="44425">MTLQPRPVFLHIGAMKTGTTFLQQLLTANRDNLPGAGYLFPGGSSSRQLRAVQEALGRTRGDPRIRAETRGAWSALSQEMHRHPDLASIVSVESLSFATSAQAQRIVGLLEPMDVHVVLTVRDTLAVIPSYWQTMVHDGSTVSWAGYVHGIRKLSGLQGRLGQLSPNPAVRAFSRAQRIPRMLDAWGSAVPADRLHVVTVPPLGSDFGLLWDRFAAAVGVDPARCPDPPVRTNPSLGHASTEFLRRVNQKLGRLHPTDHTPTLKGYLALQVLSGRDESRARLDLPTAEFATAWNRQVRAAVTASGAALIGDLEDLPVALPEGQSVPAATLTPDEREVLAAGMAALVGMHDLVRRRARRLHKAGVAVSTGPEEDTSASMERWAAAADPVSAAATDVADLARIAITLHQRIRGLP</sequence>
<gene>
    <name evidence="1" type="ORF">AVDCRST_MAG46-2227</name>
</gene>
<name>A0A6J4LY28_9ACTN</name>
<protein>
    <recommendedName>
        <fullName evidence="2">Sulfotransferase family protein</fullName>
    </recommendedName>
</protein>
<proteinExistence type="predicted"/>
<evidence type="ECO:0000313" key="1">
    <source>
        <dbReference type="EMBL" id="CAA9344982.1"/>
    </source>
</evidence>
<accession>A0A6J4LY28</accession>